<keyword evidence="1" id="KW-0812">Transmembrane</keyword>
<keyword evidence="3" id="KW-1185">Reference proteome</keyword>
<protein>
    <submittedName>
        <fullName evidence="2">DUF2550 domain-containing protein</fullName>
    </submittedName>
</protein>
<organism evidence="2 3">
    <name type="scientific">Nocardioides zeae</name>
    <dbReference type="NCBI Taxonomy" id="1457234"/>
    <lineage>
        <taxon>Bacteria</taxon>
        <taxon>Bacillati</taxon>
        <taxon>Actinomycetota</taxon>
        <taxon>Actinomycetes</taxon>
        <taxon>Propionibacteriales</taxon>
        <taxon>Nocardioidaceae</taxon>
        <taxon>Nocardioides</taxon>
    </lineage>
</organism>
<dbReference type="InterPro" id="IPR019675">
    <property type="entry name" value="DUF2550"/>
</dbReference>
<dbReference type="EMBL" id="JAAGXA010000001">
    <property type="protein sequence ID" value="NEN76723.1"/>
    <property type="molecule type" value="Genomic_DNA"/>
</dbReference>
<name>A0A6P0HD43_9ACTN</name>
<dbReference type="RefSeq" id="WP_163770099.1">
    <property type="nucleotide sequence ID" value="NZ_JAAGXA010000001.1"/>
</dbReference>
<evidence type="ECO:0000313" key="3">
    <source>
        <dbReference type="Proteomes" id="UP000468687"/>
    </source>
</evidence>
<sequence>MPLWQWLLDGVAVLVALVVLYGLALVVRRRAVSRHGATFELSVRLREDRPGRGWVLGLGRYQGDTLEWFRIFSVSPRPKRLWRRSELEYVGRRVPTGPECATLYADHLVVQCRTPDGPVELALAPSSLMGLQAWIEAAPPGTAEHI</sequence>
<proteinExistence type="predicted"/>
<dbReference type="Proteomes" id="UP000468687">
    <property type="component" value="Unassembled WGS sequence"/>
</dbReference>
<comment type="caution">
    <text evidence="2">The sequence shown here is derived from an EMBL/GenBank/DDBJ whole genome shotgun (WGS) entry which is preliminary data.</text>
</comment>
<dbReference type="Pfam" id="PF10739">
    <property type="entry name" value="DUF2550"/>
    <property type="match status" value="1"/>
</dbReference>
<gene>
    <name evidence="2" type="ORF">G3T38_00355</name>
</gene>
<accession>A0A6P0HD43</accession>
<evidence type="ECO:0000313" key="2">
    <source>
        <dbReference type="EMBL" id="NEN76723.1"/>
    </source>
</evidence>
<feature type="transmembrane region" description="Helical" evidence="1">
    <location>
        <begin position="6"/>
        <end position="27"/>
    </location>
</feature>
<reference evidence="2 3" key="1">
    <citation type="journal article" date="2014" name="Int. J. Syst. Evol. Microbiol.">
        <title>Nocardioides zeae sp. nov., isolated from the stem of Zea mays.</title>
        <authorList>
            <person name="Glaeser S.P."/>
            <person name="McInroy J.A."/>
            <person name="Busse H.J."/>
            <person name="Kampfer P."/>
        </authorList>
    </citation>
    <scope>NUCLEOTIDE SEQUENCE [LARGE SCALE GENOMIC DNA]</scope>
    <source>
        <strain evidence="2 3">JCM 30728</strain>
    </source>
</reference>
<evidence type="ECO:0000256" key="1">
    <source>
        <dbReference type="SAM" id="Phobius"/>
    </source>
</evidence>
<keyword evidence="1" id="KW-1133">Transmembrane helix</keyword>
<dbReference type="AlphaFoldDB" id="A0A6P0HD43"/>
<keyword evidence="1" id="KW-0472">Membrane</keyword>